<reference evidence="1 2" key="1">
    <citation type="submission" date="2013-08" db="EMBL/GenBank/DDBJ databases">
        <authorList>
            <person name="Durkin A.S."/>
            <person name="Haft D.R."/>
            <person name="McCorrison J."/>
            <person name="Torralba M."/>
            <person name="Gillis M."/>
            <person name="Haft D.H."/>
            <person name="Methe B."/>
            <person name="Sutton G."/>
            <person name="Nelson K.E."/>
        </authorList>
    </citation>
    <scope>NUCLEOTIDE SEQUENCE [LARGE SCALE GENOMIC DNA]</scope>
    <source>
        <strain evidence="1 2">F0195</strain>
    </source>
</reference>
<dbReference type="STRING" id="1125712.HMPREF1316_2441"/>
<dbReference type="RefSeq" id="WP_021725175.1">
    <property type="nucleotide sequence ID" value="NZ_AWEZ01000013.1"/>
</dbReference>
<organism evidence="1 2">
    <name type="scientific">Olsenella profusa F0195</name>
    <dbReference type="NCBI Taxonomy" id="1125712"/>
    <lineage>
        <taxon>Bacteria</taxon>
        <taxon>Bacillati</taxon>
        <taxon>Actinomycetota</taxon>
        <taxon>Coriobacteriia</taxon>
        <taxon>Coriobacteriales</taxon>
        <taxon>Atopobiaceae</taxon>
        <taxon>Olsenella</taxon>
    </lineage>
</organism>
<evidence type="ECO:0000313" key="2">
    <source>
        <dbReference type="Proteomes" id="UP000016638"/>
    </source>
</evidence>
<name>U2V4M8_9ACTN</name>
<evidence type="ECO:0000313" key="1">
    <source>
        <dbReference type="EMBL" id="ERL10297.1"/>
    </source>
</evidence>
<gene>
    <name evidence="1" type="ORF">HMPREF1316_2441</name>
</gene>
<dbReference type="AlphaFoldDB" id="U2V4M8"/>
<comment type="caution">
    <text evidence="1">The sequence shown here is derived from an EMBL/GenBank/DDBJ whole genome shotgun (WGS) entry which is preliminary data.</text>
</comment>
<accession>U2V4M8</accession>
<dbReference type="PATRIC" id="fig|1125712.3.peg.355"/>
<keyword evidence="2" id="KW-1185">Reference proteome</keyword>
<dbReference type="eggNOG" id="COG0770">
    <property type="taxonomic scope" value="Bacteria"/>
</dbReference>
<sequence length="313" mass="34455">MPALIAHHLFGEEAARLLPEDMLACEEETVAFLLGNQGSDPLYLRFRALPQINAHVHQLALRMHGTHALDALLSSRESVLHLHEGDRRTARAFVLGLLGHYLLDSRTHPFVYAQENALCDMGVGLRDAHHEVHALIEGDIDSWLLWSMRGRTTAEIPSESYLASTAHIERIAGTLLSQVAFEVYGLSIDARQYGASVRDYRTAYRLLEPAGSPTQRALASLERLVRPHSMACALAHMPSASDTCAAANLEHHVWHDPSTNEPSTASFADLFQDALAEWPDLCGAFVRGDLKALQDLVGSRNYDGVPTEGDRAV</sequence>
<evidence type="ECO:0008006" key="3">
    <source>
        <dbReference type="Google" id="ProtNLM"/>
    </source>
</evidence>
<protein>
    <recommendedName>
        <fullName evidence="3">Zinc dependent phospholipase C</fullName>
    </recommendedName>
</protein>
<proteinExistence type="predicted"/>
<dbReference type="EMBL" id="AWEZ01000013">
    <property type="protein sequence ID" value="ERL10297.1"/>
    <property type="molecule type" value="Genomic_DNA"/>
</dbReference>
<dbReference type="OrthoDB" id="9810528at2"/>
<dbReference type="Proteomes" id="UP000016638">
    <property type="component" value="Unassembled WGS sequence"/>
</dbReference>